<keyword evidence="2" id="KW-1185">Reference proteome</keyword>
<dbReference type="EMBL" id="BMAW01091307">
    <property type="protein sequence ID" value="GFS48969.1"/>
    <property type="molecule type" value="Genomic_DNA"/>
</dbReference>
<reference evidence="1" key="1">
    <citation type="submission" date="2020-08" db="EMBL/GenBank/DDBJ databases">
        <title>Multicomponent nature underlies the extraordinary mechanical properties of spider dragline silk.</title>
        <authorList>
            <person name="Kono N."/>
            <person name="Nakamura H."/>
            <person name="Mori M."/>
            <person name="Yoshida Y."/>
            <person name="Ohtoshi R."/>
            <person name="Malay A.D."/>
            <person name="Moran D.A.P."/>
            <person name="Tomita M."/>
            <person name="Numata K."/>
            <person name="Arakawa K."/>
        </authorList>
    </citation>
    <scope>NUCLEOTIDE SEQUENCE</scope>
</reference>
<proteinExistence type="predicted"/>
<sequence length="67" mass="7728">RQAENRQVAPYPFLFRFSATARVNKGRGRWVPTNAPRSAPFTRSARIVREWVATVWQLLCHLGVVFS</sequence>
<accession>A0A8X6MG75</accession>
<feature type="non-terminal residue" evidence="1">
    <location>
        <position position="1"/>
    </location>
</feature>
<comment type="caution">
    <text evidence="1">The sequence shown here is derived from an EMBL/GenBank/DDBJ whole genome shotgun (WGS) entry which is preliminary data.</text>
</comment>
<dbReference type="Proteomes" id="UP000887013">
    <property type="component" value="Unassembled WGS sequence"/>
</dbReference>
<evidence type="ECO:0000313" key="2">
    <source>
        <dbReference type="Proteomes" id="UP000887013"/>
    </source>
</evidence>
<dbReference type="AlphaFoldDB" id="A0A8X6MG75"/>
<evidence type="ECO:0000313" key="1">
    <source>
        <dbReference type="EMBL" id="GFS48969.1"/>
    </source>
</evidence>
<name>A0A8X6MG75_NEPPI</name>
<protein>
    <submittedName>
        <fullName evidence="1">Uncharacterized protein</fullName>
    </submittedName>
</protein>
<organism evidence="1 2">
    <name type="scientific">Nephila pilipes</name>
    <name type="common">Giant wood spider</name>
    <name type="synonym">Nephila maculata</name>
    <dbReference type="NCBI Taxonomy" id="299642"/>
    <lineage>
        <taxon>Eukaryota</taxon>
        <taxon>Metazoa</taxon>
        <taxon>Ecdysozoa</taxon>
        <taxon>Arthropoda</taxon>
        <taxon>Chelicerata</taxon>
        <taxon>Arachnida</taxon>
        <taxon>Araneae</taxon>
        <taxon>Araneomorphae</taxon>
        <taxon>Entelegynae</taxon>
        <taxon>Araneoidea</taxon>
        <taxon>Nephilidae</taxon>
        <taxon>Nephila</taxon>
    </lineage>
</organism>
<gene>
    <name evidence="1" type="ORF">NPIL_240101</name>
</gene>